<dbReference type="Pfam" id="PF00172">
    <property type="entry name" value="Zn_clus"/>
    <property type="match status" value="1"/>
</dbReference>
<keyword evidence="3" id="KW-0805">Transcription regulation</keyword>
<dbReference type="AlphaFoldDB" id="A0A395I5Y0"/>
<feature type="domain" description="Zn(2)-C6 fungal-type" evidence="9">
    <location>
        <begin position="73"/>
        <end position="102"/>
    </location>
</feature>
<keyword evidence="12" id="KW-1185">Reference proteome</keyword>
<dbReference type="OrthoDB" id="10261408at2759"/>
<dbReference type="SUPFAM" id="SSF57701">
    <property type="entry name" value="Zn2/Cys6 DNA-binding domain"/>
    <property type="match status" value="1"/>
</dbReference>
<evidence type="ECO:0000259" key="10">
    <source>
        <dbReference type="PROSITE" id="PS50157"/>
    </source>
</evidence>
<evidence type="ECO:0000259" key="9">
    <source>
        <dbReference type="PROSITE" id="PS50048"/>
    </source>
</evidence>
<dbReference type="Gene3D" id="3.30.160.60">
    <property type="entry name" value="Classic Zinc Finger"/>
    <property type="match status" value="2"/>
</dbReference>
<name>A0A395I5Y0_ASPHC</name>
<dbReference type="CDD" id="cd00067">
    <property type="entry name" value="GAL4"/>
    <property type="match status" value="1"/>
</dbReference>
<organism evidence="11 12">
    <name type="scientific">Aspergillus homomorphus (strain CBS 101889)</name>
    <dbReference type="NCBI Taxonomy" id="1450537"/>
    <lineage>
        <taxon>Eukaryota</taxon>
        <taxon>Fungi</taxon>
        <taxon>Dikarya</taxon>
        <taxon>Ascomycota</taxon>
        <taxon>Pezizomycotina</taxon>
        <taxon>Eurotiomycetes</taxon>
        <taxon>Eurotiomycetidae</taxon>
        <taxon>Eurotiales</taxon>
        <taxon>Aspergillaceae</taxon>
        <taxon>Aspergillus</taxon>
        <taxon>Aspergillus subgen. Circumdati</taxon>
    </lineage>
</organism>
<evidence type="ECO:0000256" key="7">
    <source>
        <dbReference type="PROSITE-ProRule" id="PRU00042"/>
    </source>
</evidence>
<gene>
    <name evidence="11" type="ORF">BO97DRAFT_339206</name>
</gene>
<proteinExistence type="predicted"/>
<evidence type="ECO:0008006" key="13">
    <source>
        <dbReference type="Google" id="ProtNLM"/>
    </source>
</evidence>
<dbReference type="STRING" id="1450537.A0A395I5Y0"/>
<keyword evidence="5" id="KW-0804">Transcription</keyword>
<evidence type="ECO:0000256" key="4">
    <source>
        <dbReference type="ARBA" id="ARBA00023125"/>
    </source>
</evidence>
<evidence type="ECO:0000313" key="11">
    <source>
        <dbReference type="EMBL" id="RAL15205.1"/>
    </source>
</evidence>
<dbReference type="SMART" id="SM00066">
    <property type="entry name" value="GAL4"/>
    <property type="match status" value="1"/>
</dbReference>
<dbReference type="EMBL" id="KZ824272">
    <property type="protein sequence ID" value="RAL15205.1"/>
    <property type="molecule type" value="Genomic_DNA"/>
</dbReference>
<dbReference type="PROSITE" id="PS00463">
    <property type="entry name" value="ZN2_CY6_FUNGAL_1"/>
    <property type="match status" value="1"/>
</dbReference>
<evidence type="ECO:0000256" key="3">
    <source>
        <dbReference type="ARBA" id="ARBA00023015"/>
    </source>
</evidence>
<evidence type="ECO:0000256" key="6">
    <source>
        <dbReference type="ARBA" id="ARBA00023242"/>
    </source>
</evidence>
<protein>
    <recommendedName>
        <fullName evidence="13">C2H2 type zinc finger domain protein</fullName>
    </recommendedName>
</protein>
<dbReference type="PANTHER" id="PTHR47660:SF7">
    <property type="entry name" value="TRANSCRIPTION FACTOR WITH C2H2 AND ZN(2)-CYS(6) DNA BINDING DOMAIN (EUROFUNG)"/>
    <property type="match status" value="1"/>
</dbReference>
<dbReference type="GO" id="GO:0000981">
    <property type="term" value="F:DNA-binding transcription factor activity, RNA polymerase II-specific"/>
    <property type="evidence" value="ECO:0007669"/>
    <property type="project" value="InterPro"/>
</dbReference>
<evidence type="ECO:0000256" key="8">
    <source>
        <dbReference type="SAM" id="MobiDB-lite"/>
    </source>
</evidence>
<evidence type="ECO:0000313" key="12">
    <source>
        <dbReference type="Proteomes" id="UP000248961"/>
    </source>
</evidence>
<dbReference type="SMART" id="SM00355">
    <property type="entry name" value="ZnF_C2H2"/>
    <property type="match status" value="2"/>
</dbReference>
<dbReference type="GO" id="GO:0009893">
    <property type="term" value="P:positive regulation of metabolic process"/>
    <property type="evidence" value="ECO:0007669"/>
    <property type="project" value="UniProtKB-ARBA"/>
</dbReference>
<dbReference type="RefSeq" id="XP_025554359.1">
    <property type="nucleotide sequence ID" value="XM_025691544.1"/>
</dbReference>
<dbReference type="GO" id="GO:0008270">
    <property type="term" value="F:zinc ion binding"/>
    <property type="evidence" value="ECO:0007669"/>
    <property type="project" value="UniProtKB-KW"/>
</dbReference>
<dbReference type="PROSITE" id="PS50048">
    <property type="entry name" value="ZN2_CY6_FUNGAL_2"/>
    <property type="match status" value="1"/>
</dbReference>
<evidence type="ECO:0000256" key="1">
    <source>
        <dbReference type="ARBA" id="ARBA00022723"/>
    </source>
</evidence>
<dbReference type="Gene3D" id="4.10.240.10">
    <property type="entry name" value="Zn(2)-C6 fungal-type DNA-binding domain"/>
    <property type="match status" value="1"/>
</dbReference>
<dbReference type="PANTHER" id="PTHR47660">
    <property type="entry name" value="TRANSCRIPTION FACTOR WITH C2H2 AND ZN(2)-CYS(6) DNA BINDING DOMAIN (EUROFUNG)-RELATED-RELATED"/>
    <property type="match status" value="1"/>
</dbReference>
<keyword evidence="6" id="KW-0539">Nucleus</keyword>
<feature type="compositionally biased region" description="Low complexity" evidence="8">
    <location>
        <begin position="105"/>
        <end position="115"/>
    </location>
</feature>
<dbReference type="InterPro" id="IPR036864">
    <property type="entry name" value="Zn2-C6_fun-type_DNA-bd_sf"/>
</dbReference>
<accession>A0A395I5Y0</accession>
<dbReference type="VEuPathDB" id="FungiDB:BO97DRAFT_339206"/>
<dbReference type="Pfam" id="PF04082">
    <property type="entry name" value="Fungal_trans"/>
    <property type="match status" value="1"/>
</dbReference>
<dbReference type="GeneID" id="37195833"/>
<dbReference type="InterPro" id="IPR036236">
    <property type="entry name" value="Znf_C2H2_sf"/>
</dbReference>
<dbReference type="PROSITE" id="PS50157">
    <property type="entry name" value="ZINC_FINGER_C2H2_2"/>
    <property type="match status" value="2"/>
</dbReference>
<sequence length="390" mass="43657">MNSRSRFSCDFPGCSASYWRKAHLNRHKAQHGAQQSPLCRICGREFGRIDTLRRHIRQSHTGRSELVPPIKQACDNCRVLKARCEGGAPCSACLRRHISCSLVEGSTSTGTEDTGPQQTVQPRSSPSAKAEHFIKIFFQKFHPHWPFIHQWSFNITQGKENALLLQSMTVIGMWITGLPSNRSAAKELHAVLDAAIYQQREKWDASMHESASSATCKWPIAMYQAILLHIIFALTSKDSVTLGLDLKPALPANDKTLLKSLVQSCRKLGMFYYPNMLARFRPEEPGGHVWVGVEEVKRFVLALNRVCKIIGAEEQAANVHGKHRDVPTPRSGLLTASELHFPMPTSEALWNAGTEEAWNAAAVDKTDLIHLTDFREAQWISRSATLLDLT</sequence>
<keyword evidence="2" id="KW-0862">Zinc</keyword>
<dbReference type="InterPro" id="IPR013087">
    <property type="entry name" value="Znf_C2H2_type"/>
</dbReference>
<dbReference type="PROSITE" id="PS00028">
    <property type="entry name" value="ZINC_FINGER_C2H2_1"/>
    <property type="match status" value="2"/>
</dbReference>
<feature type="compositionally biased region" description="Polar residues" evidence="8">
    <location>
        <begin position="116"/>
        <end position="125"/>
    </location>
</feature>
<dbReference type="InterPro" id="IPR001138">
    <property type="entry name" value="Zn2Cys6_DnaBD"/>
</dbReference>
<reference evidence="11 12" key="1">
    <citation type="submission" date="2018-02" db="EMBL/GenBank/DDBJ databases">
        <title>The genomes of Aspergillus section Nigri reveals drivers in fungal speciation.</title>
        <authorList>
            <consortium name="DOE Joint Genome Institute"/>
            <person name="Vesth T.C."/>
            <person name="Nybo J."/>
            <person name="Theobald S."/>
            <person name="Brandl J."/>
            <person name="Frisvad J.C."/>
            <person name="Nielsen K.F."/>
            <person name="Lyhne E.K."/>
            <person name="Kogle M.E."/>
            <person name="Kuo A."/>
            <person name="Riley R."/>
            <person name="Clum A."/>
            <person name="Nolan M."/>
            <person name="Lipzen A."/>
            <person name="Salamov A."/>
            <person name="Henrissat B."/>
            <person name="Wiebenga A."/>
            <person name="De vries R.P."/>
            <person name="Grigoriev I.V."/>
            <person name="Mortensen U.H."/>
            <person name="Andersen M.R."/>
            <person name="Baker S.E."/>
        </authorList>
    </citation>
    <scope>NUCLEOTIDE SEQUENCE [LARGE SCALE GENOMIC DNA]</scope>
    <source>
        <strain evidence="11 12">CBS 101889</strain>
    </source>
</reference>
<dbReference type="GO" id="GO:0006351">
    <property type="term" value="P:DNA-templated transcription"/>
    <property type="evidence" value="ECO:0007669"/>
    <property type="project" value="InterPro"/>
</dbReference>
<feature type="domain" description="C2H2-type" evidence="10">
    <location>
        <begin position="7"/>
        <end position="36"/>
    </location>
</feature>
<keyword evidence="1" id="KW-0479">Metal-binding</keyword>
<dbReference type="InterPro" id="IPR007219">
    <property type="entry name" value="XnlR_reg_dom"/>
</dbReference>
<dbReference type="Proteomes" id="UP000248961">
    <property type="component" value="Unassembled WGS sequence"/>
</dbReference>
<feature type="region of interest" description="Disordered" evidence="8">
    <location>
        <begin position="105"/>
        <end position="125"/>
    </location>
</feature>
<evidence type="ECO:0000256" key="5">
    <source>
        <dbReference type="ARBA" id="ARBA00023163"/>
    </source>
</evidence>
<evidence type="ECO:0000256" key="2">
    <source>
        <dbReference type="ARBA" id="ARBA00022833"/>
    </source>
</evidence>
<keyword evidence="7" id="KW-0863">Zinc-finger</keyword>
<keyword evidence="4" id="KW-0238">DNA-binding</keyword>
<dbReference type="GO" id="GO:0003677">
    <property type="term" value="F:DNA binding"/>
    <property type="evidence" value="ECO:0007669"/>
    <property type="project" value="UniProtKB-KW"/>
</dbReference>
<feature type="domain" description="C2H2-type" evidence="10">
    <location>
        <begin position="37"/>
        <end position="65"/>
    </location>
</feature>
<dbReference type="SUPFAM" id="SSF57667">
    <property type="entry name" value="beta-beta-alpha zinc fingers"/>
    <property type="match status" value="1"/>
</dbReference>